<dbReference type="EMBL" id="AP019514">
    <property type="protein sequence ID" value="BBI60675.1"/>
    <property type="molecule type" value="Genomic_DNA"/>
</dbReference>
<evidence type="ECO:0000313" key="3">
    <source>
        <dbReference type="Proteomes" id="UP000320231"/>
    </source>
</evidence>
<proteinExistence type="predicted"/>
<organism evidence="2 3">
    <name type="scientific">Vreelandella sulfidaeris</name>
    <dbReference type="NCBI Taxonomy" id="115553"/>
    <lineage>
        <taxon>Bacteria</taxon>
        <taxon>Pseudomonadati</taxon>
        <taxon>Pseudomonadota</taxon>
        <taxon>Gammaproteobacteria</taxon>
        <taxon>Oceanospirillales</taxon>
        <taxon>Halomonadaceae</taxon>
        <taxon>Vreelandella</taxon>
    </lineage>
</organism>
<protein>
    <recommendedName>
        <fullName evidence="1">Gfo/Idh/MocA-like oxidoreductase C-terminal domain-containing protein</fullName>
    </recommendedName>
</protein>
<name>A0A455U454_9GAMM</name>
<sequence>MRRELPTLPGDYFAYYQGIAAAIRDKAPLPVTVDDALRSMILLEAGLDSHRQRRWISLKNHL</sequence>
<accession>A0A455U454</accession>
<dbReference type="InterPro" id="IPR004104">
    <property type="entry name" value="Gfo/Idh/MocA-like_OxRdtase_C"/>
</dbReference>
<feature type="domain" description="Gfo/Idh/MocA-like oxidoreductase C-terminal" evidence="1">
    <location>
        <begin position="5"/>
        <end position="58"/>
    </location>
</feature>
<dbReference type="AlphaFoldDB" id="A0A455U454"/>
<dbReference type="KEGG" id="hsr:HSBAA_19810"/>
<dbReference type="Pfam" id="PF02894">
    <property type="entry name" value="GFO_IDH_MocA_C"/>
    <property type="match status" value="1"/>
</dbReference>
<dbReference type="Gene3D" id="3.30.360.10">
    <property type="entry name" value="Dihydrodipicolinate Reductase, domain 2"/>
    <property type="match status" value="1"/>
</dbReference>
<dbReference type="Gene3D" id="3.40.50.720">
    <property type="entry name" value="NAD(P)-binding Rossmann-like Domain"/>
    <property type="match status" value="1"/>
</dbReference>
<reference evidence="2 3" key="1">
    <citation type="journal article" date="2019" name="Microbiol. Resour. Announc.">
        <title>Complete Genome Sequence of Halomonas sulfidaeris Strain Esulfide1 Isolated from a Metal Sulfide Rock at a Depth of 2,200 Meters, Obtained Using Nanopore Sequencing.</title>
        <authorList>
            <person name="Saito M."/>
            <person name="Nishigata A."/>
            <person name="Galipon J."/>
            <person name="Arakawa K."/>
        </authorList>
    </citation>
    <scope>NUCLEOTIDE SEQUENCE [LARGE SCALE GENOMIC DNA]</scope>
    <source>
        <strain evidence="2 3">ATCC BAA-803</strain>
    </source>
</reference>
<dbReference type="Proteomes" id="UP000320231">
    <property type="component" value="Chromosome"/>
</dbReference>
<gene>
    <name evidence="2" type="ORF">HSBAA_19810</name>
</gene>
<evidence type="ECO:0000259" key="1">
    <source>
        <dbReference type="Pfam" id="PF02894"/>
    </source>
</evidence>
<evidence type="ECO:0000313" key="2">
    <source>
        <dbReference type="EMBL" id="BBI60675.1"/>
    </source>
</evidence>